<dbReference type="AlphaFoldDB" id="A0A7W7GAJ6"/>
<reference evidence="3 4" key="1">
    <citation type="submission" date="2020-08" db="EMBL/GenBank/DDBJ databases">
        <title>Sequencing the genomes of 1000 actinobacteria strains.</title>
        <authorList>
            <person name="Klenk H.-P."/>
        </authorList>
    </citation>
    <scope>NUCLEOTIDE SEQUENCE [LARGE SCALE GENOMIC DNA]</scope>
    <source>
        <strain evidence="3 4">DSM 45784</strain>
    </source>
</reference>
<dbReference type="Gene3D" id="3.30.1360.130">
    <property type="entry name" value="Dipeptide transport protein"/>
    <property type="match status" value="1"/>
</dbReference>
<gene>
    <name evidence="3" type="ORF">BJ982_004001</name>
</gene>
<keyword evidence="2" id="KW-0862">Zinc</keyword>
<keyword evidence="4" id="KW-1185">Reference proteome</keyword>
<dbReference type="InterPro" id="IPR027476">
    <property type="entry name" value="DppA_N"/>
</dbReference>
<feature type="binding site" evidence="2">
    <location>
        <position position="59"/>
    </location>
    <ligand>
        <name>Zn(2+)</name>
        <dbReference type="ChEBI" id="CHEBI:29105"/>
        <label>2</label>
    </ligand>
</feature>
<dbReference type="GO" id="GO:0004177">
    <property type="term" value="F:aminopeptidase activity"/>
    <property type="evidence" value="ECO:0007669"/>
    <property type="project" value="UniProtKB-KW"/>
</dbReference>
<dbReference type="InterPro" id="IPR007035">
    <property type="entry name" value="Peptidase_M55"/>
</dbReference>
<feature type="binding site" evidence="2">
    <location>
        <position position="6"/>
    </location>
    <ligand>
        <name>Zn(2+)</name>
        <dbReference type="ChEBI" id="CHEBI:29105"/>
        <label>2</label>
    </ligand>
</feature>
<proteinExistence type="predicted"/>
<feature type="binding site" evidence="2">
    <location>
        <position position="103"/>
    </location>
    <ligand>
        <name>Zn(2+)</name>
        <dbReference type="ChEBI" id="CHEBI:29105"/>
        <label>2</label>
    </ligand>
</feature>
<feature type="binding site" evidence="2">
    <location>
        <position position="6"/>
    </location>
    <ligand>
        <name>Zn(2+)</name>
        <dbReference type="ChEBI" id="CHEBI:29105"/>
        <label>1</label>
    </ligand>
</feature>
<evidence type="ECO:0000256" key="1">
    <source>
        <dbReference type="PIRSR" id="PIRSR015853-1"/>
    </source>
</evidence>
<keyword evidence="3" id="KW-0031">Aminopeptidase</keyword>
<dbReference type="Pfam" id="PF04951">
    <property type="entry name" value="Peptidase_M55"/>
    <property type="match status" value="1"/>
</dbReference>
<evidence type="ECO:0000313" key="3">
    <source>
        <dbReference type="EMBL" id="MBB4702457.1"/>
    </source>
</evidence>
<keyword evidence="3" id="KW-0645">Protease</keyword>
<dbReference type="InterPro" id="IPR036177">
    <property type="entry name" value="Peptidase_M55_sf"/>
</dbReference>
<dbReference type="Proteomes" id="UP000542210">
    <property type="component" value="Unassembled WGS sequence"/>
</dbReference>
<keyword evidence="2" id="KW-0479">Metal-binding</keyword>
<keyword evidence="3" id="KW-0378">Hydrolase</keyword>
<comment type="caution">
    <text evidence="3">The sequence shown here is derived from an EMBL/GenBank/DDBJ whole genome shotgun (WGS) entry which is preliminary data.</text>
</comment>
<feature type="binding site" evidence="2">
    <location>
        <position position="8"/>
    </location>
    <ligand>
        <name>Zn(2+)</name>
        <dbReference type="ChEBI" id="CHEBI:29105"/>
        <label>1</label>
    </ligand>
</feature>
<dbReference type="Gene3D" id="3.40.50.10780">
    <property type="entry name" value="Dipeptide transport protein"/>
    <property type="match status" value="1"/>
</dbReference>
<sequence>MLISVDMEGISGIVHPTETNPDRYDYERGRALMTAETNAVIAGVLDAEPDAVVWVADAHGPFRNLLPEELDRRAHLVRGRPRPLGMLGGLDENTDAVLLVGYHARVGGGPAVLAHTMSGDILDVRVAGRSLGEIGLNAAMAGHLGVPVVLLSGDDTACAELADLVPSAVTVAVKQALGQAAAVALHPEEARERLRAAAADAITRRAHVSPLTIPGPLAVEVDLYSPTTVDLATLVPGVSRTAGDRTVTFTATDFAELYRLVLLLVQLATIKPG</sequence>
<accession>A0A7W7GAJ6</accession>
<protein>
    <submittedName>
        <fullName evidence="3">D-amino peptidase</fullName>
        <ecNumber evidence="3">3.4.11.-</ecNumber>
    </submittedName>
</protein>
<dbReference type="EMBL" id="JACHND010000001">
    <property type="protein sequence ID" value="MBB4702457.1"/>
    <property type="molecule type" value="Genomic_DNA"/>
</dbReference>
<name>A0A7W7GAJ6_9ACTN</name>
<dbReference type="GO" id="GO:0046872">
    <property type="term" value="F:metal ion binding"/>
    <property type="evidence" value="ECO:0007669"/>
    <property type="project" value="UniProtKB-KW"/>
</dbReference>
<dbReference type="PIRSF" id="PIRSF015853">
    <property type="entry name" value="Pep_DppA"/>
    <property type="match status" value="1"/>
</dbReference>
<evidence type="ECO:0000256" key="2">
    <source>
        <dbReference type="PIRSR" id="PIRSR015853-2"/>
    </source>
</evidence>
<feature type="active site" description="Nucleophile" evidence="1">
    <location>
        <position position="115"/>
    </location>
</feature>
<dbReference type="RefSeq" id="WP_203959385.1">
    <property type="nucleotide sequence ID" value="NZ_BOOV01000033.1"/>
</dbReference>
<organism evidence="3 4">
    <name type="scientific">Sphaerisporangium siamense</name>
    <dbReference type="NCBI Taxonomy" id="795645"/>
    <lineage>
        <taxon>Bacteria</taxon>
        <taxon>Bacillati</taxon>
        <taxon>Actinomycetota</taxon>
        <taxon>Actinomycetes</taxon>
        <taxon>Streptosporangiales</taxon>
        <taxon>Streptosporangiaceae</taxon>
        <taxon>Sphaerisporangium</taxon>
    </lineage>
</organism>
<dbReference type="EC" id="3.4.11.-" evidence="3"/>
<dbReference type="CDD" id="cd08663">
    <property type="entry name" value="DAP_dppA_1"/>
    <property type="match status" value="1"/>
</dbReference>
<evidence type="ECO:0000313" key="4">
    <source>
        <dbReference type="Proteomes" id="UP000542210"/>
    </source>
</evidence>
<feature type="binding site" evidence="2">
    <location>
        <position position="133"/>
    </location>
    <ligand>
        <name>Zn(2+)</name>
        <dbReference type="ChEBI" id="CHEBI:29105"/>
        <label>2</label>
    </ligand>
</feature>
<dbReference type="SUPFAM" id="SSF63992">
    <property type="entry name" value="Dipeptide transport protein"/>
    <property type="match status" value="1"/>
</dbReference>